<gene>
    <name evidence="1" type="ORF">ODALV1_LOCUS5951</name>
</gene>
<name>A0ABP1Q2B8_9HEXA</name>
<protein>
    <submittedName>
        <fullName evidence="1">Uncharacterized protein</fullName>
    </submittedName>
</protein>
<proteinExistence type="predicted"/>
<evidence type="ECO:0000313" key="1">
    <source>
        <dbReference type="EMBL" id="CAL8084931.1"/>
    </source>
</evidence>
<dbReference type="EMBL" id="CAXLJM020000019">
    <property type="protein sequence ID" value="CAL8084931.1"/>
    <property type="molecule type" value="Genomic_DNA"/>
</dbReference>
<keyword evidence="2" id="KW-1185">Reference proteome</keyword>
<sequence>MNSRTFEDVYVGIDLPSKGIELVGSSSRETCKDVRIPTVETILPIQFSDLKDLKPDGENGLEKPKFTGAAENVNMHYNPQTGTNFPDLGIMPILWTAATVLWDDLKLLGVAYIFYQQHFVPNAVGLAFSGMIPGVFRGRIVTKFHLKPIR</sequence>
<accession>A0ABP1Q2B8</accession>
<organism evidence="1 2">
    <name type="scientific">Orchesella dallaii</name>
    <dbReference type="NCBI Taxonomy" id="48710"/>
    <lineage>
        <taxon>Eukaryota</taxon>
        <taxon>Metazoa</taxon>
        <taxon>Ecdysozoa</taxon>
        <taxon>Arthropoda</taxon>
        <taxon>Hexapoda</taxon>
        <taxon>Collembola</taxon>
        <taxon>Entomobryomorpha</taxon>
        <taxon>Entomobryoidea</taxon>
        <taxon>Orchesellidae</taxon>
        <taxon>Orchesellinae</taxon>
        <taxon>Orchesella</taxon>
    </lineage>
</organism>
<evidence type="ECO:0000313" key="2">
    <source>
        <dbReference type="Proteomes" id="UP001642540"/>
    </source>
</evidence>
<comment type="caution">
    <text evidence="1">The sequence shown here is derived from an EMBL/GenBank/DDBJ whole genome shotgun (WGS) entry which is preliminary data.</text>
</comment>
<dbReference type="Proteomes" id="UP001642540">
    <property type="component" value="Unassembled WGS sequence"/>
</dbReference>
<reference evidence="1 2" key="1">
    <citation type="submission" date="2024-08" db="EMBL/GenBank/DDBJ databases">
        <authorList>
            <person name="Cucini C."/>
            <person name="Frati F."/>
        </authorList>
    </citation>
    <scope>NUCLEOTIDE SEQUENCE [LARGE SCALE GENOMIC DNA]</scope>
</reference>